<dbReference type="SUPFAM" id="SSF54631">
    <property type="entry name" value="CBS-domain pair"/>
    <property type="match status" value="1"/>
</dbReference>
<dbReference type="EMBL" id="CP106878">
    <property type="protein sequence ID" value="WAA10105.1"/>
    <property type="molecule type" value="Genomic_DNA"/>
</dbReference>
<evidence type="ECO:0000313" key="4">
    <source>
        <dbReference type="EMBL" id="WAA10105.1"/>
    </source>
</evidence>
<evidence type="ECO:0000256" key="2">
    <source>
        <dbReference type="PROSITE-ProRule" id="PRU00703"/>
    </source>
</evidence>
<dbReference type="RefSeq" id="WP_275417891.1">
    <property type="nucleotide sequence ID" value="NZ_CP106878.1"/>
</dbReference>
<dbReference type="KEGG" id="faf:OE104_01820"/>
<organism evidence="4 5">
    <name type="scientific">Fervidibacillus albus</name>
    <dbReference type="NCBI Taxonomy" id="2980026"/>
    <lineage>
        <taxon>Bacteria</taxon>
        <taxon>Bacillati</taxon>
        <taxon>Bacillota</taxon>
        <taxon>Bacilli</taxon>
        <taxon>Bacillales</taxon>
        <taxon>Bacillaceae</taxon>
        <taxon>Fervidibacillus</taxon>
    </lineage>
</organism>
<accession>A0A9E8LUV0</accession>
<dbReference type="SMART" id="SM00116">
    <property type="entry name" value="CBS"/>
    <property type="match status" value="2"/>
</dbReference>
<protein>
    <submittedName>
        <fullName evidence="4">CBS and ACT domain-containing protein</fullName>
    </submittedName>
</protein>
<keyword evidence="5" id="KW-1185">Reference proteome</keyword>
<proteinExistence type="predicted"/>
<keyword evidence="1 2" id="KW-0129">CBS domain</keyword>
<dbReference type="Gene3D" id="3.10.580.10">
    <property type="entry name" value="CBS-domain"/>
    <property type="match status" value="1"/>
</dbReference>
<dbReference type="PANTHER" id="PTHR43080:SF2">
    <property type="entry name" value="CBS DOMAIN-CONTAINING PROTEIN"/>
    <property type="match status" value="1"/>
</dbReference>
<gene>
    <name evidence="4" type="ORF">OE104_01820</name>
</gene>
<feature type="domain" description="CBS" evidence="3">
    <location>
        <begin position="7"/>
        <end position="65"/>
    </location>
</feature>
<evidence type="ECO:0000313" key="5">
    <source>
        <dbReference type="Proteomes" id="UP001164718"/>
    </source>
</evidence>
<dbReference type="SUPFAM" id="SSF55021">
    <property type="entry name" value="ACT-like"/>
    <property type="match status" value="1"/>
</dbReference>
<feature type="domain" description="CBS" evidence="3">
    <location>
        <begin position="78"/>
        <end position="135"/>
    </location>
</feature>
<dbReference type="Pfam" id="PF01842">
    <property type="entry name" value="ACT"/>
    <property type="match status" value="1"/>
</dbReference>
<sequence length="216" mass="24578">MLVEEMMITDVYTLSKDDSIKTAVEGMKKRKIRHLPIVDRENSLIGIVTDRDIRSAGPSVFCTDEQKQFLENPLETIMTTDVITVHPLDFVEEVAAMFYQHQIGSLPVVKMGKLVGIITQTDVLKTFVELTGTDQPGTQIEIRVPNKPGTLADILQRIRHFHTNVQSVFIYPDKLKTETKIIVLRLGTIDPNPIVQTLKEHRYDILWPNVSGYHNE</sequence>
<evidence type="ECO:0000256" key="1">
    <source>
        <dbReference type="ARBA" id="ARBA00023122"/>
    </source>
</evidence>
<dbReference type="Proteomes" id="UP001164718">
    <property type="component" value="Chromosome"/>
</dbReference>
<dbReference type="InterPro" id="IPR000644">
    <property type="entry name" value="CBS_dom"/>
</dbReference>
<dbReference type="Pfam" id="PF00571">
    <property type="entry name" value="CBS"/>
    <property type="match status" value="2"/>
</dbReference>
<evidence type="ECO:0000259" key="3">
    <source>
        <dbReference type="PROSITE" id="PS51371"/>
    </source>
</evidence>
<dbReference type="InterPro" id="IPR002912">
    <property type="entry name" value="ACT_dom"/>
</dbReference>
<dbReference type="InterPro" id="IPR045865">
    <property type="entry name" value="ACT-like_dom_sf"/>
</dbReference>
<dbReference type="PANTHER" id="PTHR43080">
    <property type="entry name" value="CBS DOMAIN-CONTAINING PROTEIN CBSX3, MITOCHONDRIAL"/>
    <property type="match status" value="1"/>
</dbReference>
<dbReference type="PROSITE" id="PS51371">
    <property type="entry name" value="CBS"/>
    <property type="match status" value="2"/>
</dbReference>
<name>A0A9E8LUV0_9BACI</name>
<dbReference type="InterPro" id="IPR051257">
    <property type="entry name" value="Diverse_CBS-Domain"/>
</dbReference>
<reference evidence="4" key="1">
    <citation type="submission" date="2022-09" db="EMBL/GenBank/DDBJ databases">
        <title>Complete Genomes of Fervidibacillus albus and Fervidibacillus halotolerans isolated from tidal flat sediments.</title>
        <authorList>
            <person name="Kwon K.K."/>
            <person name="Yang S.-H."/>
            <person name="Park M.J."/>
            <person name="Oh H.-M."/>
        </authorList>
    </citation>
    <scope>NUCLEOTIDE SEQUENCE</scope>
    <source>
        <strain evidence="4">MEBiC13591</strain>
    </source>
</reference>
<dbReference type="CDD" id="cd04584">
    <property type="entry name" value="CBS_pair_AcuB_like"/>
    <property type="match status" value="1"/>
</dbReference>
<dbReference type="InterPro" id="IPR046342">
    <property type="entry name" value="CBS_dom_sf"/>
</dbReference>
<dbReference type="AlphaFoldDB" id="A0A9E8LUV0"/>